<dbReference type="Proteomes" id="UP000008782">
    <property type="component" value="Unassembled WGS sequence"/>
</dbReference>
<gene>
    <name evidence="1" type="ORF">GLRG_08720</name>
</gene>
<dbReference type="HOGENOM" id="CLU_2670928_0_0_1"/>
<evidence type="ECO:0000313" key="1">
    <source>
        <dbReference type="EMBL" id="EFQ33441.1"/>
    </source>
</evidence>
<dbReference type="OrthoDB" id="10680681at2759"/>
<keyword evidence="2" id="KW-1185">Reference proteome</keyword>
<accession>E3QRF3</accession>
<proteinExistence type="predicted"/>
<dbReference type="GeneID" id="24414085"/>
<name>E3QRF3_COLGM</name>
<dbReference type="RefSeq" id="XP_008097461.1">
    <property type="nucleotide sequence ID" value="XM_008099270.1"/>
</dbReference>
<reference evidence="2" key="1">
    <citation type="journal article" date="2012" name="Nat. Genet.">
        <title>Lifestyle transitions in plant pathogenic Colletotrichum fungi deciphered by genome and transcriptome analyses.</title>
        <authorList>
            <person name="O'Connell R.J."/>
            <person name="Thon M.R."/>
            <person name="Hacquard S."/>
            <person name="Amyotte S.G."/>
            <person name="Kleemann J."/>
            <person name="Torres M.F."/>
            <person name="Damm U."/>
            <person name="Buiate E.A."/>
            <person name="Epstein L."/>
            <person name="Alkan N."/>
            <person name="Altmueller J."/>
            <person name="Alvarado-Balderrama L."/>
            <person name="Bauser C.A."/>
            <person name="Becker C."/>
            <person name="Birren B.W."/>
            <person name="Chen Z."/>
            <person name="Choi J."/>
            <person name="Crouch J.A."/>
            <person name="Duvick J.P."/>
            <person name="Farman M.A."/>
            <person name="Gan P."/>
            <person name="Heiman D."/>
            <person name="Henrissat B."/>
            <person name="Howard R.J."/>
            <person name="Kabbage M."/>
            <person name="Koch C."/>
            <person name="Kracher B."/>
            <person name="Kubo Y."/>
            <person name="Law A.D."/>
            <person name="Lebrun M.-H."/>
            <person name="Lee Y.-H."/>
            <person name="Miyara I."/>
            <person name="Moore N."/>
            <person name="Neumann U."/>
            <person name="Nordstroem K."/>
            <person name="Panaccione D.G."/>
            <person name="Panstruga R."/>
            <person name="Place M."/>
            <person name="Proctor R.H."/>
            <person name="Prusky D."/>
            <person name="Rech G."/>
            <person name="Reinhardt R."/>
            <person name="Rollins J.A."/>
            <person name="Rounsley S."/>
            <person name="Schardl C.L."/>
            <person name="Schwartz D.C."/>
            <person name="Shenoy N."/>
            <person name="Shirasu K."/>
            <person name="Sikhakolli U.R."/>
            <person name="Stueber K."/>
            <person name="Sukno S.A."/>
            <person name="Sweigard J.A."/>
            <person name="Takano Y."/>
            <person name="Takahara H."/>
            <person name="Trail F."/>
            <person name="van der Does H.C."/>
            <person name="Voll L.M."/>
            <person name="Will I."/>
            <person name="Young S."/>
            <person name="Zeng Q."/>
            <person name="Zhang J."/>
            <person name="Zhou S."/>
            <person name="Dickman M.B."/>
            <person name="Schulze-Lefert P."/>
            <person name="Ver Loren van Themaat E."/>
            <person name="Ma L.-J."/>
            <person name="Vaillancourt L.J."/>
        </authorList>
    </citation>
    <scope>NUCLEOTIDE SEQUENCE [LARGE SCALE GENOMIC DNA]</scope>
    <source>
        <strain evidence="2">M1.001 / M2 / FGSC 10212</strain>
    </source>
</reference>
<protein>
    <submittedName>
        <fullName evidence="1">Uncharacterized protein</fullName>
    </submittedName>
</protein>
<organism evidence="2">
    <name type="scientific">Colletotrichum graminicola (strain M1.001 / M2 / FGSC 10212)</name>
    <name type="common">Maize anthracnose fungus</name>
    <name type="synonym">Glomerella graminicola</name>
    <dbReference type="NCBI Taxonomy" id="645133"/>
    <lineage>
        <taxon>Eukaryota</taxon>
        <taxon>Fungi</taxon>
        <taxon>Dikarya</taxon>
        <taxon>Ascomycota</taxon>
        <taxon>Pezizomycotina</taxon>
        <taxon>Sordariomycetes</taxon>
        <taxon>Hypocreomycetidae</taxon>
        <taxon>Glomerellales</taxon>
        <taxon>Glomerellaceae</taxon>
        <taxon>Colletotrichum</taxon>
        <taxon>Colletotrichum graminicola species complex</taxon>
    </lineage>
</organism>
<sequence>MVPIVSTPLGSTYGGNAAVSTSSAPQAAKKPLAAMEKYIESTRGHLSFFYQDLGLDPKMPEPSAPPFEVAEGRVG</sequence>
<evidence type="ECO:0000313" key="2">
    <source>
        <dbReference type="Proteomes" id="UP000008782"/>
    </source>
</evidence>
<dbReference type="EMBL" id="GG697370">
    <property type="protein sequence ID" value="EFQ33441.1"/>
    <property type="molecule type" value="Genomic_DNA"/>
</dbReference>
<dbReference type="AlphaFoldDB" id="E3QRF3"/>
<dbReference type="VEuPathDB" id="FungiDB:GLRG_08720"/>